<keyword evidence="4 13" id="KW-0813">Transport</keyword>
<evidence type="ECO:0000313" key="14">
    <source>
        <dbReference type="EMBL" id="QPB42362.1"/>
    </source>
</evidence>
<sequence>MIKKWIILFATILIAAVAFPYLFVKVVEWQRVFNQFISANLHQIKAHSGTAGFTLIVVSFLYGVIHALGPGHGKFIIAGYLSTHQSQLKTSMVLTFLSSLMQGIVAITATTIVVVILRLSSHYFQLSQLWLERVAFLLLLILGMRWGYQGIRDWRKKNMVLHRLQIKSVQKFSVLKQSAVKNPRVFLPIKSTASCSCGHQHLPSDLQLQQANDWKAKLLVILSIGIRPCSGAIFVLFFAYMLDLYWWGVVATLAMAFGTGLMLSAFALLVRYIRLHAIKLAQWYRSPSWLEKSDVILKCIAGAIMIFFALSLLYGTTLSATGGAALFR</sequence>
<feature type="transmembrane region" description="Helical" evidence="13">
    <location>
        <begin position="246"/>
        <end position="274"/>
    </location>
</feature>
<evidence type="ECO:0000256" key="4">
    <source>
        <dbReference type="ARBA" id="ARBA00022448"/>
    </source>
</evidence>
<evidence type="ECO:0000256" key="11">
    <source>
        <dbReference type="ARBA" id="ARBA00023136"/>
    </source>
</evidence>
<comment type="similarity">
    <text evidence="13">Belongs to the NiCoT transporter (TC 2.A.52) family.</text>
</comment>
<keyword evidence="6" id="KW-0533">Nickel</keyword>
<dbReference type="PANTHER" id="PTHR40659:SF1">
    <property type="entry name" value="NICKEL_COBALT EFFLUX SYSTEM RCNA"/>
    <property type="match status" value="1"/>
</dbReference>
<dbReference type="Pfam" id="PF03824">
    <property type="entry name" value="NicO"/>
    <property type="match status" value="1"/>
</dbReference>
<protein>
    <recommendedName>
        <fullName evidence="13">Nickel/cobalt efflux system</fullName>
    </recommendedName>
</protein>
<keyword evidence="10" id="KW-0921">Nickel transport</keyword>
<evidence type="ECO:0000256" key="2">
    <source>
        <dbReference type="ARBA" id="ARBA00004651"/>
    </source>
</evidence>
<feature type="transmembrane region" description="Helical" evidence="13">
    <location>
        <begin position="93"/>
        <end position="117"/>
    </location>
</feature>
<evidence type="ECO:0000256" key="5">
    <source>
        <dbReference type="ARBA" id="ARBA00022475"/>
    </source>
</evidence>
<keyword evidence="7 13" id="KW-0812">Transmembrane</keyword>
<keyword evidence="15" id="KW-1185">Reference proteome</keyword>
<evidence type="ECO:0000256" key="13">
    <source>
        <dbReference type="RuleBase" id="RU362101"/>
    </source>
</evidence>
<dbReference type="InterPro" id="IPR011541">
    <property type="entry name" value="Ni/Co_transpt_high_affinity"/>
</dbReference>
<evidence type="ECO:0000256" key="7">
    <source>
        <dbReference type="ARBA" id="ARBA00022692"/>
    </source>
</evidence>
<evidence type="ECO:0000256" key="10">
    <source>
        <dbReference type="ARBA" id="ARBA00023112"/>
    </source>
</evidence>
<evidence type="ECO:0000256" key="6">
    <source>
        <dbReference type="ARBA" id="ARBA00022596"/>
    </source>
</evidence>
<dbReference type="InterPro" id="IPR051224">
    <property type="entry name" value="NiCoT_RcnA"/>
</dbReference>
<organism evidence="14 15">
    <name type="scientific">Rodentibacter haemolyticus</name>
    <dbReference type="NCBI Taxonomy" id="2778911"/>
    <lineage>
        <taxon>Bacteria</taxon>
        <taxon>Pseudomonadati</taxon>
        <taxon>Pseudomonadota</taxon>
        <taxon>Gammaproteobacteria</taxon>
        <taxon>Pasteurellales</taxon>
        <taxon>Pasteurellaceae</taxon>
        <taxon>Rodentibacter</taxon>
    </lineage>
</organism>
<comment type="subcellular location">
    <subcellularLocation>
        <location evidence="2 13">Cell membrane</location>
        <topology evidence="2 13">Multi-pass membrane protein</topology>
    </subcellularLocation>
</comment>
<keyword evidence="8 13" id="KW-1133">Transmembrane helix</keyword>
<feature type="transmembrane region" description="Helical" evidence="13">
    <location>
        <begin position="218"/>
        <end position="240"/>
    </location>
</feature>
<evidence type="ECO:0000256" key="3">
    <source>
        <dbReference type="ARBA" id="ARBA00022426"/>
    </source>
</evidence>
<evidence type="ECO:0000313" key="15">
    <source>
        <dbReference type="Proteomes" id="UP000663069"/>
    </source>
</evidence>
<comment type="function">
    <text evidence="1">Efflux system for nickel and cobalt.</text>
</comment>
<dbReference type="EMBL" id="CP063056">
    <property type="protein sequence ID" value="QPB42362.1"/>
    <property type="molecule type" value="Genomic_DNA"/>
</dbReference>
<evidence type="ECO:0000256" key="12">
    <source>
        <dbReference type="ARBA" id="ARBA00023285"/>
    </source>
</evidence>
<keyword evidence="12" id="KW-0170">Cobalt</keyword>
<reference evidence="14 15" key="1">
    <citation type="submission" date="2020-10" db="EMBL/GenBank/DDBJ databases">
        <title>Genome Sequencing of Rodentibacter spp. strain DSM111151.</title>
        <authorList>
            <person name="Benga L."/>
            <person name="Lautwein T."/>
        </authorList>
    </citation>
    <scope>NUCLEOTIDE SEQUENCE [LARGE SCALE GENOMIC DNA]</scope>
    <source>
        <strain evidence="14 15">DSM 111151</strain>
    </source>
</reference>
<evidence type="ECO:0000256" key="9">
    <source>
        <dbReference type="ARBA" id="ARBA00023065"/>
    </source>
</evidence>
<keyword evidence="11 13" id="KW-0472">Membrane</keyword>
<evidence type="ECO:0000256" key="8">
    <source>
        <dbReference type="ARBA" id="ARBA00022989"/>
    </source>
</evidence>
<evidence type="ECO:0000256" key="1">
    <source>
        <dbReference type="ARBA" id="ARBA00002510"/>
    </source>
</evidence>
<keyword evidence="9" id="KW-0406">Ion transport</keyword>
<proteinExistence type="inferred from homology"/>
<keyword evidence="5" id="KW-1003">Cell membrane</keyword>
<dbReference type="Proteomes" id="UP000663069">
    <property type="component" value="Chromosome"/>
</dbReference>
<feature type="transmembrane region" description="Helical" evidence="13">
    <location>
        <begin position="44"/>
        <end position="65"/>
    </location>
</feature>
<name>A0ABX6UW75_9PAST</name>
<accession>A0ABX6UW75</accession>
<gene>
    <name evidence="14" type="primary">zevB</name>
    <name evidence="14" type="ORF">IHV77_10725</name>
</gene>
<dbReference type="PANTHER" id="PTHR40659">
    <property type="entry name" value="NICKEL/COBALT EFFLUX SYSTEM RCNA"/>
    <property type="match status" value="1"/>
</dbReference>
<feature type="transmembrane region" description="Helical" evidence="13">
    <location>
        <begin position="129"/>
        <end position="148"/>
    </location>
</feature>
<feature type="transmembrane region" description="Helical" evidence="13">
    <location>
        <begin position="295"/>
        <end position="314"/>
    </location>
</feature>
<feature type="transmembrane region" description="Helical" evidence="13">
    <location>
        <begin position="5"/>
        <end position="24"/>
    </location>
</feature>
<keyword evidence="3" id="KW-0171">Cobalt transport</keyword>